<dbReference type="InterPro" id="IPR029058">
    <property type="entry name" value="AB_hydrolase_fold"/>
</dbReference>
<sequence precursor="true">MAKSHPSLLRPLALLLIMGGPALLLAACAKPNVTAVAHASPAAVLTPADKAGIRDGRARFREIMTAVIADHGAGLPGNRPADGDSVLWRLAGEPASSGLPVPMSPSKAGLRLVLVPGLLAQCVAQSSLLFEDARANVERQGYATSLVNTGGRLSCAHNAVIIRDAVASLPMEDKLVFVTHSKGAVDVLEALVDYPELVPRTAAVVSVAGAINGSPLADTFSDDLIRFVESMPLSSCPPGNDTEAIDSLRRPGRLRFLAEHPMQSGIRFYSLAAFATREEMSMVLKPFYDILAKTDPLNDGLVIASDAIYPGATLLGYPNADHLAVAMPFTKTGLLRALNTKNAYPRAALLEAIARYVEEDLAKK</sequence>
<accession>E1JXE7</accession>
<dbReference type="EMBL" id="AECZ01000014">
    <property type="protein sequence ID" value="EFL50924.1"/>
    <property type="molecule type" value="Genomic_DNA"/>
</dbReference>
<proteinExistence type="predicted"/>
<keyword evidence="3" id="KW-1185">Reference proteome</keyword>
<dbReference type="eggNOG" id="COG1075">
    <property type="taxonomic scope" value="Bacteria"/>
</dbReference>
<organism evidence="2 3">
    <name type="scientific">Solidesulfovibrio fructosivorans JJ]</name>
    <dbReference type="NCBI Taxonomy" id="596151"/>
    <lineage>
        <taxon>Bacteria</taxon>
        <taxon>Pseudomonadati</taxon>
        <taxon>Thermodesulfobacteriota</taxon>
        <taxon>Desulfovibrionia</taxon>
        <taxon>Desulfovibrionales</taxon>
        <taxon>Desulfovibrionaceae</taxon>
        <taxon>Solidesulfovibrio</taxon>
    </lineage>
</organism>
<name>E1JXE7_SOLFR</name>
<dbReference type="SUPFAM" id="SSF53474">
    <property type="entry name" value="alpha/beta-Hydrolases"/>
    <property type="match status" value="1"/>
</dbReference>
<evidence type="ECO:0000313" key="2">
    <source>
        <dbReference type="EMBL" id="EFL50924.1"/>
    </source>
</evidence>
<reference evidence="2 3" key="1">
    <citation type="submission" date="2010-08" db="EMBL/GenBank/DDBJ databases">
        <title>The draft genome of Desulfovibrio fructosovorans JJ.</title>
        <authorList>
            <consortium name="US DOE Joint Genome Institute (JGI-PGF)"/>
            <person name="Lucas S."/>
            <person name="Copeland A."/>
            <person name="Lapidus A."/>
            <person name="Cheng J.-F."/>
            <person name="Bruce D."/>
            <person name="Goodwin L."/>
            <person name="Pitluck S."/>
            <person name="Land M.L."/>
            <person name="Hauser L."/>
            <person name="Chang Y.-J."/>
            <person name="Jeffries C."/>
            <person name="Wall J.D."/>
            <person name="Stahl D.A."/>
            <person name="Arkin A.P."/>
            <person name="Dehal P."/>
            <person name="Stolyar S.M."/>
            <person name="Hazen T.C."/>
            <person name="Woyke T.J."/>
        </authorList>
    </citation>
    <scope>NUCLEOTIDE SEQUENCE [LARGE SCALE GENOMIC DNA]</scope>
    <source>
        <strain evidence="2 3">JJ</strain>
    </source>
</reference>
<dbReference type="AlphaFoldDB" id="E1JXE7"/>
<keyword evidence="1" id="KW-0732">Signal</keyword>
<comment type="caution">
    <text evidence="2">The sequence shown here is derived from an EMBL/GenBank/DDBJ whole genome shotgun (WGS) entry which is preliminary data.</text>
</comment>
<dbReference type="Gene3D" id="3.40.50.1820">
    <property type="entry name" value="alpha/beta hydrolase"/>
    <property type="match status" value="1"/>
</dbReference>
<dbReference type="PROSITE" id="PS51257">
    <property type="entry name" value="PROKAR_LIPOPROTEIN"/>
    <property type="match status" value="1"/>
</dbReference>
<evidence type="ECO:0000256" key="1">
    <source>
        <dbReference type="SAM" id="SignalP"/>
    </source>
</evidence>
<dbReference type="RefSeq" id="WP_005993991.1">
    <property type="nucleotide sequence ID" value="NZ_AECZ01000014.1"/>
</dbReference>
<dbReference type="ESTHER" id="solfr-e1jxe7">
    <property type="family name" value="Polyesterase-MGS0156-like"/>
</dbReference>
<evidence type="ECO:0000313" key="3">
    <source>
        <dbReference type="Proteomes" id="UP000006250"/>
    </source>
</evidence>
<dbReference type="Proteomes" id="UP000006250">
    <property type="component" value="Unassembled WGS sequence"/>
</dbReference>
<dbReference type="STRING" id="596151.DesfrDRAFT_2296"/>
<feature type="signal peptide" evidence="1">
    <location>
        <begin position="1"/>
        <end position="26"/>
    </location>
</feature>
<dbReference type="OrthoDB" id="8957517at2"/>
<protein>
    <submittedName>
        <fullName evidence="2">Uncharacterized protein</fullName>
    </submittedName>
</protein>
<feature type="chain" id="PRO_5003148006" evidence="1">
    <location>
        <begin position="27"/>
        <end position="364"/>
    </location>
</feature>
<gene>
    <name evidence="2" type="ORF">DesfrDRAFT_2296</name>
</gene>